<dbReference type="KEGG" id="msea:METESE_22070"/>
<comment type="similarity">
    <text evidence="1">Belongs to the metallophosphoesterase superfamily. YfcE family.</text>
</comment>
<dbReference type="PIRSF" id="PIRSF000883">
    <property type="entry name" value="Pesterase_MJ0912"/>
    <property type="match status" value="1"/>
</dbReference>
<dbReference type="SUPFAM" id="SSF56300">
    <property type="entry name" value="Metallo-dependent phosphatases"/>
    <property type="match status" value="1"/>
</dbReference>
<dbReference type="EMBL" id="AP027081">
    <property type="protein sequence ID" value="BDU77249.1"/>
    <property type="molecule type" value="Genomic_DNA"/>
</dbReference>
<dbReference type="GO" id="GO:0005737">
    <property type="term" value="C:cytoplasm"/>
    <property type="evidence" value="ECO:0007669"/>
    <property type="project" value="TreeGrafter"/>
</dbReference>
<dbReference type="InterPro" id="IPR011152">
    <property type="entry name" value="Pesterase_MJ0912"/>
</dbReference>
<feature type="domain" description="Calcineurin-like phosphoesterase" evidence="2">
    <location>
        <begin position="3"/>
        <end position="206"/>
    </location>
</feature>
<protein>
    <submittedName>
        <fullName evidence="3">Serine/threonine protein phosphatase</fullName>
    </submittedName>
</protein>
<dbReference type="AlphaFoldDB" id="A0AA48GVX1"/>
<dbReference type="InterPro" id="IPR029052">
    <property type="entry name" value="Metallo-depent_PP-like"/>
</dbReference>
<evidence type="ECO:0000256" key="1">
    <source>
        <dbReference type="ARBA" id="ARBA00008950"/>
    </source>
</evidence>
<organism evidence="3 4">
    <name type="scientific">Mesoterricola sediminis</name>
    <dbReference type="NCBI Taxonomy" id="2927980"/>
    <lineage>
        <taxon>Bacteria</taxon>
        <taxon>Pseudomonadati</taxon>
        <taxon>Acidobacteriota</taxon>
        <taxon>Holophagae</taxon>
        <taxon>Holophagales</taxon>
        <taxon>Holophagaceae</taxon>
        <taxon>Mesoterricola</taxon>
    </lineage>
</organism>
<evidence type="ECO:0000313" key="3">
    <source>
        <dbReference type="EMBL" id="BDU77249.1"/>
    </source>
</evidence>
<reference evidence="3" key="1">
    <citation type="journal article" date="2023" name="Int. J. Syst. Evol. Microbiol.">
        <title>Mesoterricola silvestris gen. nov., sp. nov., Mesoterricola sediminis sp. nov., Geothrix oryzae sp. nov., Geothrix edaphica sp. nov., Geothrix rubra sp. nov., and Geothrix limicola sp. nov., six novel members of Acidobacteriota isolated from soils.</title>
        <authorList>
            <person name="Itoh H."/>
            <person name="Sugisawa Y."/>
            <person name="Mise K."/>
            <person name="Xu Z."/>
            <person name="Kuniyasu M."/>
            <person name="Ushijima N."/>
            <person name="Kawano K."/>
            <person name="Kobayashi E."/>
            <person name="Shiratori Y."/>
            <person name="Masuda Y."/>
            <person name="Senoo K."/>
        </authorList>
    </citation>
    <scope>NUCLEOTIDE SEQUENCE</scope>
    <source>
        <strain evidence="3">W786</strain>
    </source>
</reference>
<dbReference type="PANTHER" id="PTHR42850:SF2">
    <property type="entry name" value="BLL5683 PROTEIN"/>
    <property type="match status" value="1"/>
</dbReference>
<evidence type="ECO:0000259" key="2">
    <source>
        <dbReference type="Pfam" id="PF12850"/>
    </source>
</evidence>
<dbReference type="GO" id="GO:0016791">
    <property type="term" value="F:phosphatase activity"/>
    <property type="evidence" value="ECO:0007669"/>
    <property type="project" value="TreeGrafter"/>
</dbReference>
<accession>A0AA48GVX1</accession>
<dbReference type="Gene3D" id="3.60.21.10">
    <property type="match status" value="1"/>
</dbReference>
<dbReference type="Pfam" id="PF12850">
    <property type="entry name" value="Metallophos_2"/>
    <property type="match status" value="1"/>
</dbReference>
<dbReference type="RefSeq" id="WP_243332182.1">
    <property type="nucleotide sequence ID" value="NZ_AP027081.1"/>
</dbReference>
<dbReference type="CDD" id="cd00838">
    <property type="entry name" value="MPP_superfamily"/>
    <property type="match status" value="1"/>
</dbReference>
<keyword evidence="4" id="KW-1185">Reference proteome</keyword>
<name>A0AA48GVX1_9BACT</name>
<proteinExistence type="inferred from homology"/>
<sequence length="246" mass="27826">MDLILSDLHANLHALRAVMRYARKRNIDRYVLLGDLVGYGANPNEVLDLVRQMEPRVLVRGNHDRACASPVPDPSFSLPARMAVSWTRGQLTEENAWFLENLPRGPRLLDAGYTIAHGSPVDEDDYLLHPREALMAFDGFDTQVCFFGHTHLPGAYELDEAAQSLSMLGFEPGSWFQLRDDCRYLINPGSVGQPRDRDCRLSFMTYDPVHRRLKLHRLDYDHAGAARAIQAAGLHPHLAERLHHGI</sequence>
<dbReference type="Proteomes" id="UP001228113">
    <property type="component" value="Chromosome"/>
</dbReference>
<gene>
    <name evidence="3" type="ORF">METESE_22070</name>
</gene>
<evidence type="ECO:0000313" key="4">
    <source>
        <dbReference type="Proteomes" id="UP001228113"/>
    </source>
</evidence>
<dbReference type="InterPro" id="IPR024654">
    <property type="entry name" value="Calcineurin-like_PHP_lpxH"/>
</dbReference>
<dbReference type="InterPro" id="IPR050126">
    <property type="entry name" value="Ap4A_hydrolase"/>
</dbReference>
<dbReference type="PANTHER" id="PTHR42850">
    <property type="entry name" value="METALLOPHOSPHOESTERASE"/>
    <property type="match status" value="1"/>
</dbReference>